<dbReference type="Proteomes" id="UP000253345">
    <property type="component" value="Unassembled WGS sequence"/>
</dbReference>
<gene>
    <name evidence="3" type="ORF">DFP89_102231</name>
</gene>
<sequence>MDIQAEIADLFEDNGAYRAQRPAPPELIAEFQGKLPEFLLAIWKDKGFGSWANGLFSLCNPHDFKGLVSQIVHADKDLSHKDCHIFAHSAFGKLILWSERHGIVNVDLLNGRLSCPWLTTPAKKGNPDVAMALALSLYGEALQALNVYDENDKPLFARAAKKLGTPEPMQAFGFFPALAMGGARDLKSIKITPAMEYFLFLAQLQQFQLVDYLSQPPRIVRQIG</sequence>
<protein>
    <recommendedName>
        <fullName evidence="5">GAD-related domain-containing protein</fullName>
    </recommendedName>
</protein>
<evidence type="ECO:0000313" key="4">
    <source>
        <dbReference type="Proteomes" id="UP000253345"/>
    </source>
</evidence>
<keyword evidence="4" id="KW-1185">Reference proteome</keyword>
<proteinExistence type="predicted"/>
<evidence type="ECO:0000313" key="3">
    <source>
        <dbReference type="EMBL" id="RCW88301.1"/>
    </source>
</evidence>
<evidence type="ECO:0000259" key="1">
    <source>
        <dbReference type="Pfam" id="PF08887"/>
    </source>
</evidence>
<dbReference type="InterPro" id="IPR015002">
    <property type="entry name" value="T6SS_Tdi1_C"/>
</dbReference>
<dbReference type="Pfam" id="PF08887">
    <property type="entry name" value="GAD-like"/>
    <property type="match status" value="1"/>
</dbReference>
<evidence type="ECO:0000259" key="2">
    <source>
        <dbReference type="Pfam" id="PF08906"/>
    </source>
</evidence>
<dbReference type="EMBL" id="QPJL01000002">
    <property type="protein sequence ID" value="RCW88301.1"/>
    <property type="molecule type" value="Genomic_DNA"/>
</dbReference>
<evidence type="ECO:0008006" key="5">
    <source>
        <dbReference type="Google" id="ProtNLM"/>
    </source>
</evidence>
<dbReference type="InterPro" id="IPR014983">
    <property type="entry name" value="GAD-rel"/>
</dbReference>
<name>A0A368Z7B7_9RHOB</name>
<organism evidence="3 4">
    <name type="scientific">Paracoccus lutimaris</name>
    <dbReference type="NCBI Taxonomy" id="1490030"/>
    <lineage>
        <taxon>Bacteria</taxon>
        <taxon>Pseudomonadati</taxon>
        <taxon>Pseudomonadota</taxon>
        <taxon>Alphaproteobacteria</taxon>
        <taxon>Rhodobacterales</taxon>
        <taxon>Paracoccaceae</taxon>
        <taxon>Paracoccus</taxon>
    </lineage>
</organism>
<reference evidence="3 4" key="1">
    <citation type="submission" date="2018-07" db="EMBL/GenBank/DDBJ databases">
        <title>Genomic Encyclopedia of Type Strains, Phase III (KMG-III): the genomes of soil and plant-associated and newly described type strains.</title>
        <authorList>
            <person name="Whitman W."/>
        </authorList>
    </citation>
    <scope>NUCLEOTIDE SEQUENCE [LARGE SCALE GENOMIC DNA]</scope>
    <source>
        <strain evidence="3 4">CECT 8525</strain>
    </source>
</reference>
<accession>A0A368Z7B7</accession>
<comment type="caution">
    <text evidence="3">The sequence shown here is derived from an EMBL/GenBank/DDBJ whole genome shotgun (WGS) entry which is preliminary data.</text>
</comment>
<dbReference type="Pfam" id="PF08906">
    <property type="entry name" value="T6SS_Tdi1_C"/>
    <property type="match status" value="1"/>
</dbReference>
<feature type="domain" description="T6SS immunity protein Tdi1 C-terminal" evidence="2">
    <location>
        <begin position="147"/>
        <end position="204"/>
    </location>
</feature>
<feature type="domain" description="GAD-related" evidence="1">
    <location>
        <begin position="10"/>
        <end position="102"/>
    </location>
</feature>
<dbReference type="AlphaFoldDB" id="A0A368Z7B7"/>